<dbReference type="Proteomes" id="UP000828251">
    <property type="component" value="Unassembled WGS sequence"/>
</dbReference>
<protein>
    <submittedName>
        <fullName evidence="2">Uncharacterized protein</fullName>
    </submittedName>
</protein>
<organism evidence="2 3">
    <name type="scientific">Gossypium stocksii</name>
    <dbReference type="NCBI Taxonomy" id="47602"/>
    <lineage>
        <taxon>Eukaryota</taxon>
        <taxon>Viridiplantae</taxon>
        <taxon>Streptophyta</taxon>
        <taxon>Embryophyta</taxon>
        <taxon>Tracheophyta</taxon>
        <taxon>Spermatophyta</taxon>
        <taxon>Magnoliopsida</taxon>
        <taxon>eudicotyledons</taxon>
        <taxon>Gunneridae</taxon>
        <taxon>Pentapetalae</taxon>
        <taxon>rosids</taxon>
        <taxon>malvids</taxon>
        <taxon>Malvales</taxon>
        <taxon>Malvaceae</taxon>
        <taxon>Malvoideae</taxon>
        <taxon>Gossypium</taxon>
    </lineage>
</organism>
<dbReference type="EMBL" id="JAIQCV010000008">
    <property type="protein sequence ID" value="KAH1073503.1"/>
    <property type="molecule type" value="Genomic_DNA"/>
</dbReference>
<feature type="region of interest" description="Disordered" evidence="1">
    <location>
        <begin position="36"/>
        <end position="66"/>
    </location>
</feature>
<name>A0A9D3ZYM9_9ROSI</name>
<accession>A0A9D3ZYM9</accession>
<gene>
    <name evidence="2" type="ORF">J1N35_025831</name>
</gene>
<evidence type="ECO:0000256" key="1">
    <source>
        <dbReference type="SAM" id="MobiDB-lite"/>
    </source>
</evidence>
<proteinExistence type="predicted"/>
<feature type="compositionally biased region" description="Low complexity" evidence="1">
    <location>
        <begin position="47"/>
        <end position="56"/>
    </location>
</feature>
<reference evidence="2 3" key="1">
    <citation type="journal article" date="2021" name="Plant Biotechnol. J.">
        <title>Multi-omics assisted identification of the key and species-specific regulatory components of drought-tolerant mechanisms in Gossypium stocksii.</title>
        <authorList>
            <person name="Yu D."/>
            <person name="Ke L."/>
            <person name="Zhang D."/>
            <person name="Wu Y."/>
            <person name="Sun Y."/>
            <person name="Mei J."/>
            <person name="Sun J."/>
            <person name="Sun Y."/>
        </authorList>
    </citation>
    <scope>NUCLEOTIDE SEQUENCE [LARGE SCALE GENOMIC DNA]</scope>
    <source>
        <strain evidence="3">cv. E1</strain>
        <tissue evidence="2">Leaf</tissue>
    </source>
</reference>
<comment type="caution">
    <text evidence="2">The sequence shown here is derived from an EMBL/GenBank/DDBJ whole genome shotgun (WGS) entry which is preliminary data.</text>
</comment>
<keyword evidence="3" id="KW-1185">Reference proteome</keyword>
<evidence type="ECO:0000313" key="3">
    <source>
        <dbReference type="Proteomes" id="UP000828251"/>
    </source>
</evidence>
<dbReference type="AlphaFoldDB" id="A0A9D3ZYM9"/>
<sequence>MPVFPSFAKELLSNAVEEKDDEVEGDEEKTELVITETGHDGEDVNLTSAPPVDATAPTPPRLTAPMTQSNCEINKLINDLTKSYDEEGEVPINMLKRKQRYKHAA</sequence>
<evidence type="ECO:0000313" key="2">
    <source>
        <dbReference type="EMBL" id="KAH1073503.1"/>
    </source>
</evidence>